<reference evidence="4" key="1">
    <citation type="submission" date="2024-03" db="EMBL/GenBank/DDBJ databases">
        <title>WGS assembly of Saponaria officinalis var. Norfolk2.</title>
        <authorList>
            <person name="Jenkins J."/>
            <person name="Shu S."/>
            <person name="Grimwood J."/>
            <person name="Barry K."/>
            <person name="Goodstein D."/>
            <person name="Schmutz J."/>
            <person name="Leebens-Mack J."/>
            <person name="Osbourn A."/>
        </authorList>
    </citation>
    <scope>NUCLEOTIDE SEQUENCE [LARGE SCALE GENOMIC DNA]</scope>
    <source>
        <strain evidence="4">JIC</strain>
    </source>
</reference>
<dbReference type="SUPFAM" id="SSF52047">
    <property type="entry name" value="RNI-like"/>
    <property type="match status" value="1"/>
</dbReference>
<keyword evidence="1" id="KW-0611">Plant defense</keyword>
<sequence length="653" mass="73826">MSSVTNNSQPLAALLVHGKTLVGLLRRAKTEGGNKTIHEEVKKVVFKLLENLDLGQSVASFPDESISKLFRKVEKTLEEFILLDPGNKSCYEDVVVGVRNSKQKMQSTSVALLRDSTGYRETVSHEILSQEEFEAIYEGLSSKEKRCLLCFTLFPSGVQIKKRELIHLWLGLDLIDFCGDQMLDNLVAEGLVERVIANKRLSGLYLMHDNVRCQVLQQCVNNSLGHHSVEGSWCTLHMMMHHQQQIRGSIPHSDGSHRGEKIGALLNISEKTLNVKRFESLSKMKNVKVLHLGSWQHDPKNYIVVDDIEVFRDLKHMGDVQVLSLQGVSGIVKLPDSVYKLENLKVLDLKSCHSLESIPEGTDALKQLTHMDLSECYLLDHVPQGIASLLRLQVLKGFVINRHDNLDEPAEIGLTAKGHKHTNRIAFVASCRFHDLSKLKELRKLSVRSRSMGFPTNFNLGTLCQMKKLTSLRIAWVGSATYAPEEDEFLEEFPPTLRKMELQAAPEHMSWRMLRLLSRTDNCLQKLYIRGGGLRELDNVCLIGVKVVRLRYLPNLHIDWDDFRNLFPNLTRLEVLECPKIFFSPCDENGIWEAPFQPRMSMGPINDYLIPYLSTNSASSHGPVIGHLPPPPRPPLPKFSPSPFTRSTTPSEV</sequence>
<keyword evidence="5" id="KW-1185">Reference proteome</keyword>
<evidence type="ECO:0000256" key="1">
    <source>
        <dbReference type="ARBA" id="ARBA00022821"/>
    </source>
</evidence>
<proteinExistence type="predicted"/>
<dbReference type="InterPro" id="IPR032675">
    <property type="entry name" value="LRR_dom_sf"/>
</dbReference>
<dbReference type="InterPro" id="IPR056789">
    <property type="entry name" value="LRR_R13L1-DRL21"/>
</dbReference>
<feature type="compositionally biased region" description="Pro residues" evidence="2">
    <location>
        <begin position="628"/>
        <end position="640"/>
    </location>
</feature>
<dbReference type="Gene3D" id="1.10.10.10">
    <property type="entry name" value="Winged helix-like DNA-binding domain superfamily/Winged helix DNA-binding domain"/>
    <property type="match status" value="1"/>
</dbReference>
<comment type="caution">
    <text evidence="4">The sequence shown here is derived from an EMBL/GenBank/DDBJ whole genome shotgun (WGS) entry which is preliminary data.</text>
</comment>
<dbReference type="EMBL" id="JBDFQZ010000010">
    <property type="protein sequence ID" value="KAK9682011.1"/>
    <property type="molecule type" value="Genomic_DNA"/>
</dbReference>
<dbReference type="Pfam" id="PF25019">
    <property type="entry name" value="LRR_R13L1-DRL21"/>
    <property type="match status" value="1"/>
</dbReference>
<evidence type="ECO:0000259" key="3">
    <source>
        <dbReference type="Pfam" id="PF25019"/>
    </source>
</evidence>
<evidence type="ECO:0000256" key="2">
    <source>
        <dbReference type="SAM" id="MobiDB-lite"/>
    </source>
</evidence>
<gene>
    <name evidence="4" type="ORF">RND81_10G043900</name>
</gene>
<dbReference type="PANTHER" id="PTHR23155:SF1076">
    <property type="entry name" value="LEUCINE-RICH REPEAT (LRR) FAMILY PROTEIN-RELATED"/>
    <property type="match status" value="1"/>
</dbReference>
<feature type="compositionally biased region" description="Low complexity" evidence="2">
    <location>
        <begin position="641"/>
        <end position="653"/>
    </location>
</feature>
<dbReference type="Gene3D" id="3.80.10.10">
    <property type="entry name" value="Ribonuclease Inhibitor"/>
    <property type="match status" value="1"/>
</dbReference>
<feature type="domain" description="R13L1/DRL21-like LRR repeat region" evidence="3">
    <location>
        <begin position="279"/>
        <end position="376"/>
    </location>
</feature>
<feature type="region of interest" description="Disordered" evidence="2">
    <location>
        <begin position="623"/>
        <end position="653"/>
    </location>
</feature>
<dbReference type="PANTHER" id="PTHR23155">
    <property type="entry name" value="DISEASE RESISTANCE PROTEIN RP"/>
    <property type="match status" value="1"/>
</dbReference>
<dbReference type="InterPro" id="IPR044974">
    <property type="entry name" value="Disease_R_plants"/>
</dbReference>
<dbReference type="InterPro" id="IPR036388">
    <property type="entry name" value="WH-like_DNA-bd_sf"/>
</dbReference>
<dbReference type="AlphaFoldDB" id="A0AAW1HXR4"/>
<evidence type="ECO:0000313" key="4">
    <source>
        <dbReference type="EMBL" id="KAK9682011.1"/>
    </source>
</evidence>
<protein>
    <recommendedName>
        <fullName evidence="3">R13L1/DRL21-like LRR repeat region domain-containing protein</fullName>
    </recommendedName>
</protein>
<evidence type="ECO:0000313" key="5">
    <source>
        <dbReference type="Proteomes" id="UP001443914"/>
    </source>
</evidence>
<organism evidence="4 5">
    <name type="scientific">Saponaria officinalis</name>
    <name type="common">Common soapwort</name>
    <name type="synonym">Lychnis saponaria</name>
    <dbReference type="NCBI Taxonomy" id="3572"/>
    <lineage>
        <taxon>Eukaryota</taxon>
        <taxon>Viridiplantae</taxon>
        <taxon>Streptophyta</taxon>
        <taxon>Embryophyta</taxon>
        <taxon>Tracheophyta</taxon>
        <taxon>Spermatophyta</taxon>
        <taxon>Magnoliopsida</taxon>
        <taxon>eudicotyledons</taxon>
        <taxon>Gunneridae</taxon>
        <taxon>Pentapetalae</taxon>
        <taxon>Caryophyllales</taxon>
        <taxon>Caryophyllaceae</taxon>
        <taxon>Caryophylleae</taxon>
        <taxon>Saponaria</taxon>
    </lineage>
</organism>
<accession>A0AAW1HXR4</accession>
<dbReference type="GO" id="GO:0098542">
    <property type="term" value="P:defense response to other organism"/>
    <property type="evidence" value="ECO:0007669"/>
    <property type="project" value="TreeGrafter"/>
</dbReference>
<name>A0AAW1HXR4_SAPOF</name>
<dbReference type="Proteomes" id="UP001443914">
    <property type="component" value="Unassembled WGS sequence"/>
</dbReference>